<comment type="similarity">
    <text evidence="2">Belongs to the YkuD family.</text>
</comment>
<evidence type="ECO:0000256" key="3">
    <source>
        <dbReference type="ARBA" id="ARBA00022679"/>
    </source>
</evidence>
<evidence type="ECO:0000256" key="4">
    <source>
        <dbReference type="ARBA" id="ARBA00022960"/>
    </source>
</evidence>
<evidence type="ECO:0000256" key="5">
    <source>
        <dbReference type="ARBA" id="ARBA00022984"/>
    </source>
</evidence>
<dbReference type="Pfam" id="PF03734">
    <property type="entry name" value="YkuD"/>
    <property type="match status" value="1"/>
</dbReference>
<dbReference type="Pfam" id="PF20142">
    <property type="entry name" value="Scaffold"/>
    <property type="match status" value="1"/>
</dbReference>
<gene>
    <name evidence="10" type="ORF">LZ538_05765</name>
</gene>
<feature type="signal peptide" evidence="8">
    <location>
        <begin position="1"/>
        <end position="39"/>
    </location>
</feature>
<evidence type="ECO:0000256" key="7">
    <source>
        <dbReference type="PROSITE-ProRule" id="PRU01373"/>
    </source>
</evidence>
<keyword evidence="11" id="KW-1185">Reference proteome</keyword>
<keyword evidence="5 7" id="KW-0573">Peptidoglycan synthesis</keyword>
<dbReference type="PROSITE" id="PS52029">
    <property type="entry name" value="LD_TPASE"/>
    <property type="match status" value="1"/>
</dbReference>
<feature type="active site" description="Nucleophile" evidence="7">
    <location>
        <position position="370"/>
    </location>
</feature>
<feature type="active site" description="Proton donor/acceptor" evidence="7">
    <location>
        <position position="351"/>
    </location>
</feature>
<keyword evidence="3" id="KW-0808">Transferase</keyword>
<dbReference type="Proteomes" id="UP001165342">
    <property type="component" value="Unassembled WGS sequence"/>
</dbReference>
<evidence type="ECO:0000313" key="11">
    <source>
        <dbReference type="Proteomes" id="UP001165342"/>
    </source>
</evidence>
<dbReference type="SUPFAM" id="SSF141523">
    <property type="entry name" value="L,D-transpeptidase catalytic domain-like"/>
    <property type="match status" value="1"/>
</dbReference>
<sequence length="442" mass="48893">MREIRGGPWPRKAFRGLALTAAAGLLAAPASLVVSPAYGAERANADVTSFYAARNGASLWFRSGSGDAAQQLVQLISTAQADNLNPRRYNARGLERAVQAASTGNPAAVQRAETMLSQALVAYVRDTRHDPNVGVVYVDRELRPLPPSAQSILADAAAAPSLANYVQQLGWMNPIYGKLRQALASRMYRSEAERRLLTVNLERARALPPGKQRYVIINAPAARLYMYENGQVVDSMRVVAGRPDPIAQTPMMNAFIRYVALNPYWNSPSDITARRLAPNVVKRGRAYLNEKGYELMSDWSDHARVIDPMSVNWHDVVAGKVQVRLRQKPGPANSMGKMKFMFPNEQGIWLHDTPEKEKIEEAARLQSNGCVRLEDARRLARWLFNGRAPSPQGARAEQKVNLPSPVPLYITYLTAVPSGSSIVYFDDFYGKDRAAMGRMASR</sequence>
<evidence type="ECO:0000259" key="9">
    <source>
        <dbReference type="PROSITE" id="PS52029"/>
    </source>
</evidence>
<keyword evidence="8" id="KW-0732">Signal</keyword>
<feature type="chain" id="PRO_5047450329" evidence="8">
    <location>
        <begin position="40"/>
        <end position="442"/>
    </location>
</feature>
<evidence type="ECO:0000313" key="10">
    <source>
        <dbReference type="EMBL" id="MCL6729564.1"/>
    </source>
</evidence>
<dbReference type="PANTHER" id="PTHR41533:SF2">
    <property type="entry name" value="BLR7131 PROTEIN"/>
    <property type="match status" value="1"/>
</dbReference>
<dbReference type="InterPro" id="IPR005490">
    <property type="entry name" value="LD_TPept_cat_dom"/>
</dbReference>
<dbReference type="Gene3D" id="2.40.440.10">
    <property type="entry name" value="L,D-transpeptidase catalytic domain-like"/>
    <property type="match status" value="1"/>
</dbReference>
<evidence type="ECO:0000256" key="6">
    <source>
        <dbReference type="ARBA" id="ARBA00023316"/>
    </source>
</evidence>
<comment type="caution">
    <text evidence="10">The sequence shown here is derived from an EMBL/GenBank/DDBJ whole genome shotgun (WGS) entry which is preliminary data.</text>
</comment>
<comment type="pathway">
    <text evidence="1 7">Cell wall biogenesis; peptidoglycan biosynthesis.</text>
</comment>
<feature type="domain" description="L,D-TPase catalytic" evidence="9">
    <location>
        <begin position="213"/>
        <end position="399"/>
    </location>
</feature>
<organism evidence="10 11">
    <name type="scientific">Sphingomonas hankyongi</name>
    <dbReference type="NCBI Taxonomy" id="2908209"/>
    <lineage>
        <taxon>Bacteria</taxon>
        <taxon>Pseudomonadati</taxon>
        <taxon>Pseudomonadota</taxon>
        <taxon>Alphaproteobacteria</taxon>
        <taxon>Sphingomonadales</taxon>
        <taxon>Sphingomonadaceae</taxon>
        <taxon>Sphingomonas</taxon>
    </lineage>
</organism>
<dbReference type="InterPro" id="IPR045380">
    <property type="entry name" value="LD_TPept_scaffold_dom"/>
</dbReference>
<keyword evidence="4 7" id="KW-0133">Cell shape</keyword>
<dbReference type="PANTHER" id="PTHR41533">
    <property type="entry name" value="L,D-TRANSPEPTIDASE HI_1667-RELATED"/>
    <property type="match status" value="1"/>
</dbReference>
<dbReference type="CDD" id="cd16913">
    <property type="entry name" value="YkuD_like"/>
    <property type="match status" value="1"/>
</dbReference>
<keyword evidence="6 7" id="KW-0961">Cell wall biogenesis/degradation</keyword>
<dbReference type="InterPro" id="IPR052905">
    <property type="entry name" value="LD-transpeptidase_YkuD-like"/>
</dbReference>
<dbReference type="InterPro" id="IPR038063">
    <property type="entry name" value="Transpep_catalytic_dom"/>
</dbReference>
<evidence type="ECO:0000256" key="1">
    <source>
        <dbReference type="ARBA" id="ARBA00004752"/>
    </source>
</evidence>
<dbReference type="EMBL" id="JAMGBE010000002">
    <property type="protein sequence ID" value="MCL6729564.1"/>
    <property type="molecule type" value="Genomic_DNA"/>
</dbReference>
<protein>
    <submittedName>
        <fullName evidence="10">L,D-transpeptidase family protein</fullName>
    </submittedName>
</protein>
<accession>A0ABT0S136</accession>
<dbReference type="RefSeq" id="WP_249831055.1">
    <property type="nucleotide sequence ID" value="NZ_JAMGBE010000002.1"/>
</dbReference>
<evidence type="ECO:0000256" key="8">
    <source>
        <dbReference type="SAM" id="SignalP"/>
    </source>
</evidence>
<reference evidence="10" key="1">
    <citation type="submission" date="2022-05" db="EMBL/GenBank/DDBJ databases">
        <authorList>
            <person name="Jo J.-H."/>
            <person name="Im W.-T."/>
        </authorList>
    </citation>
    <scope>NUCLEOTIDE SEQUENCE</scope>
    <source>
        <strain evidence="10">SE220</strain>
    </source>
</reference>
<name>A0ABT0S136_9SPHN</name>
<evidence type="ECO:0000256" key="2">
    <source>
        <dbReference type="ARBA" id="ARBA00005992"/>
    </source>
</evidence>
<proteinExistence type="inferred from homology"/>